<dbReference type="PANTHER" id="PTHR43575">
    <property type="entry name" value="PROTEIN ABCI7, CHLOROPLASTIC"/>
    <property type="match status" value="1"/>
</dbReference>
<comment type="caution">
    <text evidence="4">The sequence shown here is derived from an EMBL/GenBank/DDBJ whole genome shotgun (WGS) entry which is preliminary data.</text>
</comment>
<evidence type="ECO:0000256" key="1">
    <source>
        <dbReference type="ARBA" id="ARBA00043967"/>
    </source>
</evidence>
<dbReference type="NCBIfam" id="TIGR01981">
    <property type="entry name" value="sufD"/>
    <property type="match status" value="1"/>
</dbReference>
<feature type="domain" description="SUF system FeS cluster assembly SufBD N-terminal" evidence="3">
    <location>
        <begin position="31"/>
        <end position="176"/>
    </location>
</feature>
<evidence type="ECO:0000313" key="5">
    <source>
        <dbReference type="Proteomes" id="UP001205890"/>
    </source>
</evidence>
<accession>A0ABT1LGQ1</accession>
<evidence type="ECO:0000313" key="4">
    <source>
        <dbReference type="EMBL" id="MCP8940288.1"/>
    </source>
</evidence>
<dbReference type="InterPro" id="IPR037284">
    <property type="entry name" value="SUF_FeS_clus_asmbl_SufBD_sf"/>
</dbReference>
<dbReference type="InterPro" id="IPR045595">
    <property type="entry name" value="SufBD_N"/>
</dbReference>
<feature type="domain" description="SUF system FeS cluster assembly SufBD core" evidence="2">
    <location>
        <begin position="186"/>
        <end position="412"/>
    </location>
</feature>
<dbReference type="PANTHER" id="PTHR43575:SF1">
    <property type="entry name" value="PROTEIN ABCI7, CHLOROPLASTIC"/>
    <property type="match status" value="1"/>
</dbReference>
<dbReference type="InterPro" id="IPR000825">
    <property type="entry name" value="SUF_FeS_clus_asmbl_SufBD_core"/>
</dbReference>
<sequence length="441" mass="46411">MADVTPIRTAAETALAELFPAVKGRLPGDATIAGQRAEAFKSFVDAGLPHRRIEAYKYTDLRALLRDVPPLATEPSADAVEAARQWADPFAGVDALRFTIVDGHVVAGLSDFKLLPDGVEAWPLAAALSAGPVASGLMGRVAPAKSDPVLALNAALMTDGLVVRVRKDVALDRPILVRFLAASGAPSLIVTRILLVVEDGARATLIESHEGAGVAHHANTAVEISCGDDAIVHHLRANASGQAGVDLSTLGVDVGGRCAFTSVAMVTAPSLSRHQIFVRCTGEHSTVTLGGGALLKNRQHADTTLVVDHAVPDCVSRELYKTVLDDEATGVFQGKIIVQQPAQKTDGKMMSQAVLLADGPTMNNKPELEIFADDVQCAHGATCGALDDDLLFYLRARGLPKPEAEALMLRAFVGEALELVDDEAARERLDGMVAAWLAARA</sequence>
<proteinExistence type="inferred from homology"/>
<gene>
    <name evidence="4" type="primary">sufD</name>
    <name evidence="4" type="ORF">NK718_17315</name>
</gene>
<dbReference type="SUPFAM" id="SSF101960">
    <property type="entry name" value="Stabilizer of iron transporter SufD"/>
    <property type="match status" value="1"/>
</dbReference>
<dbReference type="Pfam" id="PF19295">
    <property type="entry name" value="SufBD_N"/>
    <property type="match status" value="1"/>
</dbReference>
<keyword evidence="5" id="KW-1185">Reference proteome</keyword>
<evidence type="ECO:0000259" key="3">
    <source>
        <dbReference type="Pfam" id="PF19295"/>
    </source>
</evidence>
<dbReference type="InterPro" id="IPR011542">
    <property type="entry name" value="SUF_FeS_clus_asmbl_SufD"/>
</dbReference>
<dbReference type="Proteomes" id="UP001205890">
    <property type="component" value="Unassembled WGS sequence"/>
</dbReference>
<protein>
    <submittedName>
        <fullName evidence="4">Fe-S cluster assembly protein SufD</fullName>
    </submittedName>
</protein>
<comment type="similarity">
    <text evidence="1">Belongs to the iron-sulfur cluster assembly SufBD family.</text>
</comment>
<evidence type="ECO:0000259" key="2">
    <source>
        <dbReference type="Pfam" id="PF01458"/>
    </source>
</evidence>
<dbReference type="EMBL" id="JANCLU010000019">
    <property type="protein sequence ID" value="MCP8940288.1"/>
    <property type="molecule type" value="Genomic_DNA"/>
</dbReference>
<reference evidence="4 5" key="1">
    <citation type="submission" date="2022-07" db="EMBL/GenBank/DDBJ databases">
        <authorList>
            <person name="Li W.-J."/>
            <person name="Deng Q.-Q."/>
        </authorList>
    </citation>
    <scope>NUCLEOTIDE SEQUENCE [LARGE SCALE GENOMIC DNA]</scope>
    <source>
        <strain evidence="4 5">SYSU M60028</strain>
    </source>
</reference>
<dbReference type="RefSeq" id="WP_254744824.1">
    <property type="nucleotide sequence ID" value="NZ_JANCLU010000019.1"/>
</dbReference>
<dbReference type="InterPro" id="IPR055346">
    <property type="entry name" value="Fe-S_cluster_assembly_SufBD"/>
</dbReference>
<organism evidence="4 5">
    <name type="scientific">Alsobacter ponti</name>
    <dbReference type="NCBI Taxonomy" id="2962936"/>
    <lineage>
        <taxon>Bacteria</taxon>
        <taxon>Pseudomonadati</taxon>
        <taxon>Pseudomonadota</taxon>
        <taxon>Alphaproteobacteria</taxon>
        <taxon>Hyphomicrobiales</taxon>
        <taxon>Alsobacteraceae</taxon>
        <taxon>Alsobacter</taxon>
    </lineage>
</organism>
<name>A0ABT1LGQ1_9HYPH</name>
<dbReference type="Pfam" id="PF01458">
    <property type="entry name" value="SUFBD_core"/>
    <property type="match status" value="1"/>
</dbReference>